<dbReference type="AlphaFoldDB" id="V7B520"/>
<dbReference type="InterPro" id="IPR050232">
    <property type="entry name" value="FBL13/AtMIF1-like"/>
</dbReference>
<evidence type="ECO:0008006" key="7">
    <source>
        <dbReference type="Google" id="ProtNLM"/>
    </source>
</evidence>
<evidence type="ECO:0000313" key="6">
    <source>
        <dbReference type="Proteomes" id="UP000000226"/>
    </source>
</evidence>
<dbReference type="OrthoDB" id="594804at2759"/>
<name>V7B520_PHAVU</name>
<dbReference type="CDD" id="cd22160">
    <property type="entry name" value="F-box_AtFBL13-like"/>
    <property type="match status" value="1"/>
</dbReference>
<evidence type="ECO:0000259" key="2">
    <source>
        <dbReference type="Pfam" id="PF00646"/>
    </source>
</evidence>
<dbReference type="SUPFAM" id="SSF52047">
    <property type="entry name" value="RNI-like"/>
    <property type="match status" value="1"/>
</dbReference>
<evidence type="ECO:0000256" key="1">
    <source>
        <dbReference type="SAM" id="MobiDB-lite"/>
    </source>
</evidence>
<evidence type="ECO:0000259" key="3">
    <source>
        <dbReference type="Pfam" id="PF08387"/>
    </source>
</evidence>
<dbReference type="PANTHER" id="PTHR31900:SF30">
    <property type="entry name" value="SUPERFAMILY PROTEIN, PUTATIVE-RELATED"/>
    <property type="match status" value="1"/>
</dbReference>
<dbReference type="STRING" id="3885.V7B520"/>
<dbReference type="PANTHER" id="PTHR31900">
    <property type="entry name" value="F-BOX/RNI SUPERFAMILY PROTEIN-RELATED"/>
    <property type="match status" value="1"/>
</dbReference>
<evidence type="ECO:0000259" key="4">
    <source>
        <dbReference type="Pfam" id="PF24758"/>
    </source>
</evidence>
<protein>
    <recommendedName>
        <fullName evidence="7">F-box domain-containing protein</fullName>
    </recommendedName>
</protein>
<feature type="domain" description="F-box/LRR-repeat protein 15/At3g58940/PEG3-like LRR" evidence="4">
    <location>
        <begin position="146"/>
        <end position="316"/>
    </location>
</feature>
<evidence type="ECO:0000313" key="5">
    <source>
        <dbReference type="EMBL" id="ESW12640.1"/>
    </source>
</evidence>
<dbReference type="OMA" id="THRDECA"/>
<gene>
    <name evidence="5" type="ORF">PHAVU_008G129800g</name>
</gene>
<proteinExistence type="predicted"/>
<dbReference type="InterPro" id="IPR001810">
    <property type="entry name" value="F-box_dom"/>
</dbReference>
<organism evidence="5 6">
    <name type="scientific">Phaseolus vulgaris</name>
    <name type="common">Kidney bean</name>
    <name type="synonym">French bean</name>
    <dbReference type="NCBI Taxonomy" id="3885"/>
    <lineage>
        <taxon>Eukaryota</taxon>
        <taxon>Viridiplantae</taxon>
        <taxon>Streptophyta</taxon>
        <taxon>Embryophyta</taxon>
        <taxon>Tracheophyta</taxon>
        <taxon>Spermatophyta</taxon>
        <taxon>Magnoliopsida</taxon>
        <taxon>eudicotyledons</taxon>
        <taxon>Gunneridae</taxon>
        <taxon>Pentapetalae</taxon>
        <taxon>rosids</taxon>
        <taxon>fabids</taxon>
        <taxon>Fabales</taxon>
        <taxon>Fabaceae</taxon>
        <taxon>Papilionoideae</taxon>
        <taxon>50 kb inversion clade</taxon>
        <taxon>NPAAA clade</taxon>
        <taxon>indigoferoid/millettioid clade</taxon>
        <taxon>Phaseoleae</taxon>
        <taxon>Phaseolus</taxon>
    </lineage>
</organism>
<dbReference type="Gene3D" id="3.80.10.10">
    <property type="entry name" value="Ribonuclease Inhibitor"/>
    <property type="match status" value="1"/>
</dbReference>
<dbReference type="InterPro" id="IPR053781">
    <property type="entry name" value="F-box_AtFBL13-like"/>
</dbReference>
<dbReference type="InterPro" id="IPR006566">
    <property type="entry name" value="FBD"/>
</dbReference>
<dbReference type="InterPro" id="IPR032675">
    <property type="entry name" value="LRR_dom_sf"/>
</dbReference>
<dbReference type="SUPFAM" id="SSF81383">
    <property type="entry name" value="F-box domain"/>
    <property type="match status" value="1"/>
</dbReference>
<reference evidence="6" key="1">
    <citation type="journal article" date="2014" name="Nat. Genet.">
        <title>A reference genome for common bean and genome-wide analysis of dual domestications.</title>
        <authorList>
            <person name="Schmutz J."/>
            <person name="McClean P.E."/>
            <person name="Mamidi S."/>
            <person name="Wu G.A."/>
            <person name="Cannon S.B."/>
            <person name="Grimwood J."/>
            <person name="Jenkins J."/>
            <person name="Shu S."/>
            <person name="Song Q."/>
            <person name="Chavarro C."/>
            <person name="Torres-Torres M."/>
            <person name="Geffroy V."/>
            <person name="Moghaddam S.M."/>
            <person name="Gao D."/>
            <person name="Abernathy B."/>
            <person name="Barry K."/>
            <person name="Blair M."/>
            <person name="Brick M.A."/>
            <person name="Chovatia M."/>
            <person name="Gepts P."/>
            <person name="Goodstein D.M."/>
            <person name="Gonzales M."/>
            <person name="Hellsten U."/>
            <person name="Hyten D.L."/>
            <person name="Jia G."/>
            <person name="Kelly J.D."/>
            <person name="Kudrna D."/>
            <person name="Lee R."/>
            <person name="Richard M.M."/>
            <person name="Miklas P.N."/>
            <person name="Osorno J.M."/>
            <person name="Rodrigues J."/>
            <person name="Thareau V."/>
            <person name="Urrea C.A."/>
            <person name="Wang M."/>
            <person name="Yu Y."/>
            <person name="Zhang M."/>
            <person name="Wing R.A."/>
            <person name="Cregan P.B."/>
            <person name="Rokhsar D.S."/>
            <person name="Jackson S.A."/>
        </authorList>
    </citation>
    <scope>NUCLEOTIDE SEQUENCE [LARGE SCALE GENOMIC DNA]</scope>
    <source>
        <strain evidence="6">cv. G19833</strain>
    </source>
</reference>
<dbReference type="eggNOG" id="ENOG502RYTW">
    <property type="taxonomic scope" value="Eukaryota"/>
</dbReference>
<accession>V7B520</accession>
<dbReference type="Pfam" id="PF08387">
    <property type="entry name" value="FBD"/>
    <property type="match status" value="1"/>
</dbReference>
<dbReference type="Proteomes" id="UP000000226">
    <property type="component" value="Chromosome 8"/>
</dbReference>
<dbReference type="InterPro" id="IPR055411">
    <property type="entry name" value="LRR_FXL15/At3g58940/PEG3-like"/>
</dbReference>
<feature type="domain" description="F-box" evidence="2">
    <location>
        <begin position="24"/>
        <end position="61"/>
    </location>
</feature>
<dbReference type="PhylomeDB" id="V7B520"/>
<keyword evidence="6" id="KW-1185">Reference proteome</keyword>
<feature type="domain" description="FBD" evidence="3">
    <location>
        <begin position="430"/>
        <end position="469"/>
    </location>
</feature>
<sequence>MAESPMRKALKITPESDDDSTDRLSALSDCVLLHILSRLDTKEAAVTSILSSRWRHLFLSLQEINLHFCVNDDASDFHGLFELFIRFGVRVLEQRNKAPIRRIRLYVKHFVESFRFGFESLLMFIAAAVSTYRVEKINVFVEMDKTTVPCCVTVPPAMFSSETLVGLHLNLSVGWNVPEFVWLSNLRYLHLISFRLVDEDSIQRLLQGCPSLENLVLIMRSLNESESEEGVEVEALRVSSPSLKCLMLFWDEKVESEFNVFVKSDSLETLLCSLEGRHKVTLDSPNLKSLTITGHVLQVHISQSLVSIDEAVIEAGFMFQVADVDELFSRAQHAFAFFGELQHVKSLSLSENIMKALYFSPPVMPTFRNLIKLKLIPDYCHYFPRHGIVQVLLNLFENSPNLEVLVFSEVFDNYFGEDNEFDSVLTRVLPLSFVEHLKVIEMNNFKCGELEFKLVEYFLKNGKSLEKIALERDGWMSVPKHCNRILSFKKYSEDCHIVFRKKWDFIKCPQLRQAMNLSP</sequence>
<feature type="region of interest" description="Disordered" evidence="1">
    <location>
        <begin position="1"/>
        <end position="22"/>
    </location>
</feature>
<dbReference type="InterPro" id="IPR036047">
    <property type="entry name" value="F-box-like_dom_sf"/>
</dbReference>
<dbReference type="Pfam" id="PF24758">
    <property type="entry name" value="LRR_At5g56370"/>
    <property type="match status" value="1"/>
</dbReference>
<dbReference type="Pfam" id="PF00646">
    <property type="entry name" value="F-box"/>
    <property type="match status" value="1"/>
</dbReference>
<dbReference type="Gramene" id="ESW12640">
    <property type="protein sequence ID" value="ESW12640"/>
    <property type="gene ID" value="PHAVU_008G129800g"/>
</dbReference>
<dbReference type="EMBL" id="CM002295">
    <property type="protein sequence ID" value="ESW12640.1"/>
    <property type="molecule type" value="Genomic_DNA"/>
</dbReference>